<feature type="compositionally biased region" description="Low complexity" evidence="5">
    <location>
        <begin position="81"/>
        <end position="92"/>
    </location>
</feature>
<feature type="region of interest" description="Disordered" evidence="5">
    <location>
        <begin position="209"/>
        <end position="305"/>
    </location>
</feature>
<feature type="domain" description="U1-type" evidence="6">
    <location>
        <begin position="8"/>
        <end position="43"/>
    </location>
</feature>
<sequence length="305" mass="33980">MSEHWKSTPKYWCKHCGTYVKDTPFERKQHENTGKHQGNLRRFLQGIQKDHAKNEREKEIAKAEIERLNRVAGTGTGAGFGSSSASPSAPVFTKTSKTPSNSLSAADQKRQWAQLAEMGIPIPEHVRADMAMAGDWQTVSRKVEPEPEEQVDHKLNVGIRKRKIEDDEEEGENNGRSVARKGWGSTTRTYPAMKLVDTDLDTLLSIPLVKKEKAINPPPDGDKPSLISNEPDTEPPVVKSESPDTVDRKLLDLEESETQAMSTTSRRASETKNETLNVDTKAGDQEVSVPVFKKRKAKQPPTTKT</sequence>
<evidence type="ECO:0000256" key="5">
    <source>
        <dbReference type="SAM" id="MobiDB-lite"/>
    </source>
</evidence>
<dbReference type="InterPro" id="IPR013085">
    <property type="entry name" value="U1-CZ_Znf_C2H2"/>
</dbReference>
<dbReference type="GO" id="GO:0003723">
    <property type="term" value="F:RNA binding"/>
    <property type="evidence" value="ECO:0007669"/>
    <property type="project" value="TreeGrafter"/>
</dbReference>
<comment type="caution">
    <text evidence="7">The sequence shown here is derived from an EMBL/GenBank/DDBJ whole genome shotgun (WGS) entry which is preliminary data.</text>
</comment>
<feature type="coiled-coil region" evidence="4">
    <location>
        <begin position="44"/>
        <end position="71"/>
    </location>
</feature>
<keyword evidence="8" id="KW-1185">Reference proteome</keyword>
<dbReference type="InterPro" id="IPR036236">
    <property type="entry name" value="Znf_C2H2_sf"/>
</dbReference>
<organism evidence="7 8">
    <name type="scientific">Knufia fluminis</name>
    <dbReference type="NCBI Taxonomy" id="191047"/>
    <lineage>
        <taxon>Eukaryota</taxon>
        <taxon>Fungi</taxon>
        <taxon>Dikarya</taxon>
        <taxon>Ascomycota</taxon>
        <taxon>Pezizomycotina</taxon>
        <taxon>Eurotiomycetes</taxon>
        <taxon>Chaetothyriomycetidae</taxon>
        <taxon>Chaetothyriales</taxon>
        <taxon>Trichomeriaceae</taxon>
        <taxon>Knufia</taxon>
    </lineage>
</organism>
<feature type="compositionally biased region" description="Basic and acidic residues" evidence="5">
    <location>
        <begin position="241"/>
        <end position="252"/>
    </location>
</feature>
<name>A0AAN8IQY5_9EURO</name>
<dbReference type="GO" id="GO:0000398">
    <property type="term" value="P:mRNA splicing, via spliceosome"/>
    <property type="evidence" value="ECO:0007669"/>
    <property type="project" value="InterPro"/>
</dbReference>
<evidence type="ECO:0000256" key="4">
    <source>
        <dbReference type="SAM" id="Coils"/>
    </source>
</evidence>
<dbReference type="PANTHER" id="PTHR13173:SF10">
    <property type="entry name" value="WW DOMAIN-BINDING PROTEIN 4"/>
    <property type="match status" value="1"/>
</dbReference>
<dbReference type="SMART" id="SM00451">
    <property type="entry name" value="ZnF_U1"/>
    <property type="match status" value="1"/>
</dbReference>
<evidence type="ECO:0000313" key="7">
    <source>
        <dbReference type="EMBL" id="KAK5956497.1"/>
    </source>
</evidence>
<accession>A0AAN8IQY5</accession>
<dbReference type="EMBL" id="JAKLMC020000004">
    <property type="protein sequence ID" value="KAK5956497.1"/>
    <property type="molecule type" value="Genomic_DNA"/>
</dbReference>
<feature type="compositionally biased region" description="Basic and acidic residues" evidence="5">
    <location>
        <begin position="141"/>
        <end position="155"/>
    </location>
</feature>
<keyword evidence="1" id="KW-0479">Metal-binding</keyword>
<dbReference type="PANTHER" id="PTHR13173">
    <property type="entry name" value="WW DOMAIN BINDING PROTEIN 4"/>
    <property type="match status" value="1"/>
</dbReference>
<feature type="region of interest" description="Disordered" evidence="5">
    <location>
        <begin position="73"/>
        <end position="108"/>
    </location>
</feature>
<dbReference type="GO" id="GO:0008270">
    <property type="term" value="F:zinc ion binding"/>
    <property type="evidence" value="ECO:0007669"/>
    <property type="project" value="UniProtKB-KW"/>
</dbReference>
<dbReference type="Pfam" id="PF06220">
    <property type="entry name" value="zf-U1"/>
    <property type="match status" value="1"/>
</dbReference>
<dbReference type="AlphaFoldDB" id="A0AAN8IQY5"/>
<evidence type="ECO:0000259" key="6">
    <source>
        <dbReference type="SMART" id="SM00451"/>
    </source>
</evidence>
<proteinExistence type="predicted"/>
<dbReference type="GO" id="GO:0071011">
    <property type="term" value="C:precatalytic spliceosome"/>
    <property type="evidence" value="ECO:0007669"/>
    <property type="project" value="TreeGrafter"/>
</dbReference>
<evidence type="ECO:0000256" key="1">
    <source>
        <dbReference type="ARBA" id="ARBA00022723"/>
    </source>
</evidence>
<protein>
    <recommendedName>
        <fullName evidence="6">U1-type domain-containing protein</fullName>
    </recommendedName>
</protein>
<evidence type="ECO:0000313" key="8">
    <source>
        <dbReference type="Proteomes" id="UP001316803"/>
    </source>
</evidence>
<dbReference type="InterPro" id="IPR040023">
    <property type="entry name" value="WBP4"/>
</dbReference>
<dbReference type="InterPro" id="IPR003604">
    <property type="entry name" value="Matrin/U1-like-C_Znf_C2H2"/>
</dbReference>
<dbReference type="Gene3D" id="3.30.160.60">
    <property type="entry name" value="Classic Zinc Finger"/>
    <property type="match status" value="1"/>
</dbReference>
<keyword evidence="3" id="KW-0862">Zinc</keyword>
<feature type="region of interest" description="Disordered" evidence="5">
    <location>
        <begin position="137"/>
        <end position="192"/>
    </location>
</feature>
<feature type="compositionally biased region" description="Polar residues" evidence="5">
    <location>
        <begin position="93"/>
        <end position="105"/>
    </location>
</feature>
<evidence type="ECO:0000256" key="3">
    <source>
        <dbReference type="ARBA" id="ARBA00022833"/>
    </source>
</evidence>
<dbReference type="Proteomes" id="UP001316803">
    <property type="component" value="Unassembled WGS sequence"/>
</dbReference>
<evidence type="ECO:0000256" key="2">
    <source>
        <dbReference type="ARBA" id="ARBA00022771"/>
    </source>
</evidence>
<keyword evidence="2" id="KW-0863">Zinc-finger</keyword>
<keyword evidence="4" id="KW-0175">Coiled coil</keyword>
<gene>
    <name evidence="7" type="ORF">OHC33_001982</name>
</gene>
<reference evidence="7 8" key="1">
    <citation type="submission" date="2022-12" db="EMBL/GenBank/DDBJ databases">
        <title>Genomic features and morphological characterization of a novel Knufia sp. strain isolated from spacecraft assembly facility.</title>
        <authorList>
            <person name="Teixeira M."/>
            <person name="Chander A.M."/>
            <person name="Stajich J.E."/>
            <person name="Venkateswaran K."/>
        </authorList>
    </citation>
    <scope>NUCLEOTIDE SEQUENCE [LARGE SCALE GENOMIC DNA]</scope>
    <source>
        <strain evidence="7 8">FJI-L2-BK-P2</strain>
    </source>
</reference>
<dbReference type="SUPFAM" id="SSF57667">
    <property type="entry name" value="beta-beta-alpha zinc fingers"/>
    <property type="match status" value="1"/>
</dbReference>